<keyword evidence="3" id="KW-1185">Reference proteome</keyword>
<dbReference type="InterPro" id="IPR007024">
    <property type="entry name" value="BLUF_domain"/>
</dbReference>
<dbReference type="PROSITE" id="PS50925">
    <property type="entry name" value="BLUF"/>
    <property type="match status" value="1"/>
</dbReference>
<dbReference type="Pfam" id="PF04940">
    <property type="entry name" value="BLUF"/>
    <property type="match status" value="1"/>
</dbReference>
<reference evidence="2 3" key="1">
    <citation type="journal article" date="2011" name="J. Bacteriol.">
        <title>Complete Genome Sequence of the Aerobic Marine Methanotroph Methylomonas methanica MC09.</title>
        <authorList>
            <person name="Boden R."/>
            <person name="Cunliffe M."/>
            <person name="Scanlan J."/>
            <person name="Moussard H."/>
            <person name="Kits K.D."/>
            <person name="Klotz M.G."/>
            <person name="Jetten M.S."/>
            <person name="Vuilleumier S."/>
            <person name="Han J."/>
            <person name="Peters L."/>
            <person name="Mikhailova N."/>
            <person name="Teshima H."/>
            <person name="Tapia R."/>
            <person name="Kyrpides N."/>
            <person name="Ivanova N."/>
            <person name="Pagani I."/>
            <person name="Cheng J.F."/>
            <person name="Goodwin L."/>
            <person name="Han C."/>
            <person name="Hauser L."/>
            <person name="Land M.L."/>
            <person name="Lapidus A."/>
            <person name="Lucas S."/>
            <person name="Pitluck S."/>
            <person name="Woyke T."/>
            <person name="Stein L."/>
            <person name="Murrell J.C."/>
        </authorList>
    </citation>
    <scope>NUCLEOTIDE SEQUENCE [LARGE SCALE GENOMIC DNA]</scope>
    <source>
        <strain evidence="2 3">MC09</strain>
    </source>
</reference>
<dbReference type="SMART" id="SM01034">
    <property type="entry name" value="BLUF"/>
    <property type="match status" value="1"/>
</dbReference>
<dbReference type="eggNOG" id="COG3431">
    <property type="taxonomic scope" value="Bacteria"/>
</dbReference>
<accession>G0A610</accession>
<dbReference type="HOGENOM" id="CLU_097099_2_0_6"/>
<sequence length="120" mass="14052">MKSLLKKSRQKNQSQNVSGMLLYLDPFFIQILEGEERIVDKLFTTIKQDPRHYKVSLIYKKPIEKRSFADWSMGFNVVKPESVADMEGFSDFFANPANDSSHIPQEIDRLLKMFKDETLF</sequence>
<evidence type="ECO:0000313" key="2">
    <source>
        <dbReference type="EMBL" id="AEG00460.1"/>
    </source>
</evidence>
<dbReference type="Proteomes" id="UP000008888">
    <property type="component" value="Chromosome"/>
</dbReference>
<dbReference type="RefSeq" id="WP_013818704.1">
    <property type="nucleotide sequence ID" value="NC_015572.1"/>
</dbReference>
<dbReference type="GO" id="GO:0071949">
    <property type="term" value="F:FAD binding"/>
    <property type="evidence" value="ECO:0007669"/>
    <property type="project" value="InterPro"/>
</dbReference>
<organism evidence="2 3">
    <name type="scientific">Methylomonas methanica (strain DSM 25384 / MC09)</name>
    <dbReference type="NCBI Taxonomy" id="857087"/>
    <lineage>
        <taxon>Bacteria</taxon>
        <taxon>Pseudomonadati</taxon>
        <taxon>Pseudomonadota</taxon>
        <taxon>Gammaproteobacteria</taxon>
        <taxon>Methylococcales</taxon>
        <taxon>Methylococcaceae</taxon>
        <taxon>Methylomonas</taxon>
    </lineage>
</organism>
<reference evidence="3" key="3">
    <citation type="submission" date="2011-05" db="EMBL/GenBank/DDBJ databases">
        <title>Complete sequence of Methylomonas methanica MC09.</title>
        <authorList>
            <consortium name="US DOE Joint Genome Institute"/>
            <person name="Lucas S."/>
            <person name="Han J."/>
            <person name="Lapidus A."/>
            <person name="Cheng J.-F."/>
            <person name="Goodwin L."/>
            <person name="Pitluck S."/>
            <person name="Peters L."/>
            <person name="Mikhailova N."/>
            <person name="Teshima H."/>
            <person name="Han C."/>
            <person name="Tapia R."/>
            <person name="Land M."/>
            <person name="Hauser L."/>
            <person name="Kyrpides N."/>
            <person name="Ivanova N."/>
            <person name="Pagani I."/>
            <person name="Stein L."/>
            <person name="Woyke T."/>
        </authorList>
    </citation>
    <scope>NUCLEOTIDE SEQUENCE [LARGE SCALE GENOMIC DNA]</scope>
    <source>
        <strain evidence="3">MC09</strain>
    </source>
</reference>
<proteinExistence type="predicted"/>
<dbReference type="AlphaFoldDB" id="G0A610"/>
<gene>
    <name evidence="2" type="ordered locus">Metme_2054</name>
</gene>
<dbReference type="SUPFAM" id="SSF54975">
    <property type="entry name" value="Acylphosphatase/BLUF domain-like"/>
    <property type="match status" value="1"/>
</dbReference>
<feature type="domain" description="BLUF" evidence="1">
    <location>
        <begin position="1"/>
        <end position="74"/>
    </location>
</feature>
<dbReference type="Gene3D" id="3.30.70.100">
    <property type="match status" value="1"/>
</dbReference>
<protein>
    <submittedName>
        <fullName evidence="2">BLUF domain protein</fullName>
    </submittedName>
</protein>
<dbReference type="EMBL" id="CP002738">
    <property type="protein sequence ID" value="AEG00460.1"/>
    <property type="molecule type" value="Genomic_DNA"/>
</dbReference>
<dbReference type="GO" id="GO:0009882">
    <property type="term" value="F:blue light photoreceptor activity"/>
    <property type="evidence" value="ECO:0007669"/>
    <property type="project" value="InterPro"/>
</dbReference>
<evidence type="ECO:0000259" key="1">
    <source>
        <dbReference type="PROSITE" id="PS50925"/>
    </source>
</evidence>
<dbReference type="KEGG" id="mmt:Metme_2054"/>
<evidence type="ECO:0000313" key="3">
    <source>
        <dbReference type="Proteomes" id="UP000008888"/>
    </source>
</evidence>
<reference key="2">
    <citation type="submission" date="2011-05" db="EMBL/GenBank/DDBJ databases">
        <title>Complete genome sequence of the aerobic marine methanotroph Methylomonas methanica MC09.</title>
        <authorList>
            <person name="Boden R."/>
            <person name="Cunliffe M."/>
            <person name="Scanlan J."/>
            <person name="Moussard H."/>
            <person name="Kits K.D."/>
            <person name="Klotz M."/>
            <person name="Jetten M."/>
            <person name="Vuilleumier S."/>
            <person name="Han J."/>
            <person name="Peters L."/>
            <person name="Mikhailova N."/>
            <person name="Teshima H."/>
            <person name="Tapia R."/>
            <person name="Kyrpides N."/>
            <person name="Ivanova N."/>
            <person name="Pagani I."/>
            <person name="Cheng J.-F."/>
            <person name="Goodwin L."/>
            <person name="Han C."/>
            <person name="Hauser L."/>
            <person name="Land M."/>
            <person name="Lapidus A."/>
            <person name="Lucas S."/>
            <person name="Pitluck S."/>
            <person name="Woyke T."/>
            <person name="Stein L.Y."/>
            <person name="Murrell C."/>
        </authorList>
    </citation>
    <scope>NUCLEOTIDE SEQUENCE</scope>
    <source>
        <strain>MC09</strain>
    </source>
</reference>
<dbReference type="InterPro" id="IPR036046">
    <property type="entry name" value="Acylphosphatase-like_dom_sf"/>
</dbReference>
<name>G0A610_METMM</name>